<dbReference type="InterPro" id="IPR041916">
    <property type="entry name" value="Anti_sigma_zinc_sf"/>
</dbReference>
<accession>A0A7V6CMY7</accession>
<evidence type="ECO:0000256" key="1">
    <source>
        <dbReference type="SAM" id="Phobius"/>
    </source>
</evidence>
<dbReference type="AlphaFoldDB" id="A0A7V6CMY7"/>
<organism evidence="2">
    <name type="scientific">candidate division WOR-3 bacterium</name>
    <dbReference type="NCBI Taxonomy" id="2052148"/>
    <lineage>
        <taxon>Bacteria</taxon>
        <taxon>Bacteria division WOR-3</taxon>
    </lineage>
</organism>
<feature type="transmembrane region" description="Helical" evidence="1">
    <location>
        <begin position="76"/>
        <end position="98"/>
    </location>
</feature>
<keyword evidence="1" id="KW-0812">Transmembrane</keyword>
<protein>
    <recommendedName>
        <fullName evidence="3">Zinc-finger domain-containing protein</fullName>
    </recommendedName>
</protein>
<sequence>MNCEREKVFNYLSDLLIEEEKKELESHLLTCPLCQKYLREFQLLKEELKILEEAPPYSLFSESLRKRIERAKKKKIFTYTLTTASFLILLFIFLINFIKIKKEEDFLFTDDYETIIYNLSEKEEAEILKTLAKEIKTEELISLEENLYEDKDYYDLLSSLEKEELEYLVKNLKNGGER</sequence>
<name>A0A7V6CMY7_UNCW3</name>
<evidence type="ECO:0000313" key="2">
    <source>
        <dbReference type="EMBL" id="HHR48666.1"/>
    </source>
</evidence>
<reference evidence="2" key="1">
    <citation type="journal article" date="2020" name="mSystems">
        <title>Genome- and Community-Level Interaction Insights into Carbon Utilization and Element Cycling Functions of Hydrothermarchaeota in Hydrothermal Sediment.</title>
        <authorList>
            <person name="Zhou Z."/>
            <person name="Liu Y."/>
            <person name="Xu W."/>
            <person name="Pan J."/>
            <person name="Luo Z.H."/>
            <person name="Li M."/>
        </authorList>
    </citation>
    <scope>NUCLEOTIDE SEQUENCE [LARGE SCALE GENOMIC DNA]</scope>
    <source>
        <strain evidence="2">SpSt-791</strain>
    </source>
</reference>
<gene>
    <name evidence="2" type="ORF">ENV79_03375</name>
</gene>
<evidence type="ECO:0008006" key="3">
    <source>
        <dbReference type="Google" id="ProtNLM"/>
    </source>
</evidence>
<dbReference type="EMBL" id="DTHS01000022">
    <property type="protein sequence ID" value="HHR48666.1"/>
    <property type="molecule type" value="Genomic_DNA"/>
</dbReference>
<comment type="caution">
    <text evidence="2">The sequence shown here is derived from an EMBL/GenBank/DDBJ whole genome shotgun (WGS) entry which is preliminary data.</text>
</comment>
<proteinExistence type="predicted"/>
<keyword evidence="1" id="KW-1133">Transmembrane helix</keyword>
<keyword evidence="1" id="KW-0472">Membrane</keyword>
<dbReference type="Gene3D" id="1.10.10.1320">
    <property type="entry name" value="Anti-sigma factor, zinc-finger domain"/>
    <property type="match status" value="1"/>
</dbReference>